<organism evidence="1 2">
    <name type="scientific">Hymenobacter swuensis DY53</name>
    <dbReference type="NCBI Taxonomy" id="1227739"/>
    <lineage>
        <taxon>Bacteria</taxon>
        <taxon>Pseudomonadati</taxon>
        <taxon>Bacteroidota</taxon>
        <taxon>Cytophagia</taxon>
        <taxon>Cytophagales</taxon>
        <taxon>Hymenobacteraceae</taxon>
        <taxon>Hymenobacter</taxon>
    </lineage>
</organism>
<evidence type="ECO:0000313" key="2">
    <source>
        <dbReference type="Proteomes" id="UP000019423"/>
    </source>
</evidence>
<proteinExistence type="predicted"/>
<keyword evidence="2" id="KW-1185">Reference proteome</keyword>
<dbReference type="EMBL" id="CP007145">
    <property type="protein sequence ID" value="AHJ96490.1"/>
    <property type="molecule type" value="Genomic_DNA"/>
</dbReference>
<evidence type="ECO:0000313" key="1">
    <source>
        <dbReference type="EMBL" id="AHJ96490.1"/>
    </source>
</evidence>
<gene>
    <name evidence="1" type="ORF">Hsw_0895</name>
</gene>
<dbReference type="Proteomes" id="UP000019423">
    <property type="component" value="Chromosome"/>
</dbReference>
<dbReference type="HOGENOM" id="CLU_3062354_0_0_10"/>
<dbReference type="STRING" id="1227739.Hsw_0895"/>
<protein>
    <submittedName>
        <fullName evidence="1">Uncharacterized protein</fullName>
    </submittedName>
</protein>
<reference evidence="1 2" key="1">
    <citation type="submission" date="2014-01" db="EMBL/GenBank/DDBJ databases">
        <title>Complete genome sequence of ionizing-radiation resistance bacterium Hymenobacter swuensis DY53.</title>
        <authorList>
            <person name="Jung J.-H."/>
            <person name="Jeong S.-W."/>
            <person name="Joe M.-H."/>
            <person name="Cho y.-j."/>
            <person name="Kim M.-K."/>
            <person name="Lim S.-Y."/>
        </authorList>
    </citation>
    <scope>NUCLEOTIDE SEQUENCE [LARGE SCALE GENOMIC DNA]</scope>
    <source>
        <strain evidence="1 2">DY53</strain>
    </source>
</reference>
<sequence>MICRGEKGLKIGFARVATPQAAEAEPARFVRWHSRMSDMGNYTKPRGRGFAAK</sequence>
<dbReference type="AlphaFoldDB" id="W8F412"/>
<name>W8F412_9BACT</name>
<accession>W8F412</accession>
<dbReference type="KEGG" id="hsw:Hsw_0895"/>